<feature type="domain" description="Transposase Synechocystis PCC 6803" evidence="1">
    <location>
        <begin position="4"/>
        <end position="71"/>
    </location>
</feature>
<dbReference type="SUPFAM" id="SSF46689">
    <property type="entry name" value="Homeodomain-like"/>
    <property type="match status" value="1"/>
</dbReference>
<dbReference type="RefSeq" id="WP_006288979.1">
    <property type="nucleotide sequence ID" value="NZ_ARPM03000173.1"/>
</dbReference>
<dbReference type="EMBL" id="ARPM03000173">
    <property type="protein sequence ID" value="ETZ04571.1"/>
    <property type="molecule type" value="Genomic_DNA"/>
</dbReference>
<name>A0A061JFT1_9PROT</name>
<evidence type="ECO:0000313" key="3">
    <source>
        <dbReference type="Proteomes" id="UP000026922"/>
    </source>
</evidence>
<protein>
    <submittedName>
        <fullName evidence="2">Transposase</fullName>
    </submittedName>
</protein>
<evidence type="ECO:0000313" key="2">
    <source>
        <dbReference type="EMBL" id="ETZ04571.1"/>
    </source>
</evidence>
<proteinExistence type="predicted"/>
<dbReference type="Pfam" id="PF01710">
    <property type="entry name" value="HTH_Tnp_IS630"/>
    <property type="match status" value="1"/>
</dbReference>
<comment type="caution">
    <text evidence="2">The sequence shown here is derived from an EMBL/GenBank/DDBJ whole genome shotgun (WGS) entry which is preliminary data.</text>
</comment>
<dbReference type="InterPro" id="IPR009057">
    <property type="entry name" value="Homeodomain-like_sf"/>
</dbReference>
<evidence type="ECO:0000259" key="1">
    <source>
        <dbReference type="Pfam" id="PF01710"/>
    </source>
</evidence>
<dbReference type="Proteomes" id="UP000026922">
    <property type="component" value="Unassembled WGS sequence"/>
</dbReference>
<reference evidence="2 3" key="1">
    <citation type="journal article" date="2013" name="Genome Announc.">
        <title>Draft Genome Sequence of Holospora undulata Strain HU1, a Micronucleus-Specific Symbiont of the Ciliate Paramecium caudatum.</title>
        <authorList>
            <person name="Dohra H."/>
            <person name="Suzuki H."/>
            <person name="Suzuki T."/>
            <person name="Tanaka K."/>
            <person name="Fujishima M."/>
        </authorList>
    </citation>
    <scope>NUCLEOTIDE SEQUENCE [LARGE SCALE GENOMIC DNA]</scope>
    <source>
        <strain evidence="2 3">HU1</strain>
    </source>
</reference>
<gene>
    <name evidence="2" type="ORF">K737_301013</name>
</gene>
<dbReference type="AlphaFoldDB" id="A0A061JFT1"/>
<organism evidence="2 3">
    <name type="scientific">Holospora undulata HU1</name>
    <dbReference type="NCBI Taxonomy" id="1321371"/>
    <lineage>
        <taxon>Bacteria</taxon>
        <taxon>Pseudomonadati</taxon>
        <taxon>Pseudomonadota</taxon>
        <taxon>Alphaproteobacteria</taxon>
        <taxon>Holosporales</taxon>
        <taxon>Holosporaceae</taxon>
        <taxon>Holospora</taxon>
    </lineage>
</organism>
<accession>A0A061JFT1</accession>
<sequence>MRGAGEASQPFKISVSAIGMWNRKYRQEGRYFPKKRGGSEKKIDLEKLEECVKENQDMTLKKSAQEFGVQSVTG</sequence>
<dbReference type="InterPro" id="IPR002622">
    <property type="entry name" value="Transposase_14"/>
</dbReference>
<keyword evidence="3" id="KW-1185">Reference proteome</keyword>